<dbReference type="AlphaFoldDB" id="A0A060LYH1"/>
<comment type="cofactor">
    <cofactor evidence="5">
        <name>FAD</name>
        <dbReference type="ChEBI" id="CHEBI:57692"/>
    </cofactor>
</comment>
<gene>
    <name evidence="7" type="ORF">BleG1_0246</name>
</gene>
<dbReference type="PANTHER" id="PTHR46972:SF1">
    <property type="entry name" value="FAD DEPENDENT OXIDOREDUCTASE DOMAIN-CONTAINING PROTEIN"/>
    <property type="match status" value="1"/>
</dbReference>
<evidence type="ECO:0000313" key="8">
    <source>
        <dbReference type="Proteomes" id="UP000027142"/>
    </source>
</evidence>
<evidence type="ECO:0000259" key="6">
    <source>
        <dbReference type="Pfam" id="PF01494"/>
    </source>
</evidence>
<name>A0A060LYH1_9BACI</name>
<comment type="similarity">
    <text evidence="5">Belongs to the aromatic-ring hydroxylase family. TetX subfamily.</text>
</comment>
<dbReference type="PATRIC" id="fig|1246626.3.peg.229"/>
<dbReference type="GO" id="GO:0046677">
    <property type="term" value="P:response to antibiotic"/>
    <property type="evidence" value="ECO:0007669"/>
    <property type="project" value="InterPro"/>
</dbReference>
<keyword evidence="5" id="KW-0547">Nucleotide-binding</keyword>
<dbReference type="PANTHER" id="PTHR46972">
    <property type="entry name" value="MONOOXYGENASE ASQM-RELATED"/>
    <property type="match status" value="1"/>
</dbReference>
<evidence type="ECO:0000256" key="5">
    <source>
        <dbReference type="HAMAP-Rule" id="MF_00845"/>
    </source>
</evidence>
<dbReference type="GO" id="GO:0071949">
    <property type="term" value="F:FAD binding"/>
    <property type="evidence" value="ECO:0007669"/>
    <property type="project" value="InterPro"/>
</dbReference>
<dbReference type="STRING" id="1246626.BleG1_0246"/>
<dbReference type="RefSeq" id="WP_038476197.1">
    <property type="nucleotide sequence ID" value="NZ_CP003923.1"/>
</dbReference>
<protein>
    <recommendedName>
        <fullName evidence="5">Flavin-dependent monooxygenase</fullName>
    </recommendedName>
    <alternativeName>
        <fullName evidence="5">TetX monooxygenase</fullName>
        <shortName evidence="5">TetX</shortName>
        <ecNumber evidence="5">1.14.13.-</ecNumber>
    </alternativeName>
</protein>
<keyword evidence="5" id="KW-0963">Cytoplasm</keyword>
<evidence type="ECO:0000256" key="2">
    <source>
        <dbReference type="ARBA" id="ARBA00022827"/>
    </source>
</evidence>
<comment type="catalytic activity">
    <reaction evidence="5">
        <text>a tetracycline + NADPH + O2 + H(+) = an 11a-hydroxytetracycline + NADP(+) + H2O</text>
        <dbReference type="Rhea" id="RHEA:61444"/>
        <dbReference type="ChEBI" id="CHEBI:15377"/>
        <dbReference type="ChEBI" id="CHEBI:15378"/>
        <dbReference type="ChEBI" id="CHEBI:15379"/>
        <dbReference type="ChEBI" id="CHEBI:57783"/>
        <dbReference type="ChEBI" id="CHEBI:58349"/>
        <dbReference type="ChEBI" id="CHEBI:144644"/>
        <dbReference type="ChEBI" id="CHEBI:144645"/>
    </reaction>
</comment>
<feature type="binding site" evidence="5">
    <location>
        <position position="304"/>
    </location>
    <ligand>
        <name>FAD</name>
        <dbReference type="ChEBI" id="CHEBI:57692"/>
    </ligand>
</feature>
<dbReference type="HAMAP" id="MF_00845">
    <property type="entry name" value="TetX_monooxygenase"/>
    <property type="match status" value="1"/>
</dbReference>
<dbReference type="GO" id="GO:0004497">
    <property type="term" value="F:monooxygenase activity"/>
    <property type="evidence" value="ECO:0007669"/>
    <property type="project" value="UniProtKB-UniRule"/>
</dbReference>
<feature type="binding site" evidence="5">
    <location>
        <position position="50"/>
    </location>
    <ligand>
        <name>FAD</name>
        <dbReference type="ChEBI" id="CHEBI:57692"/>
    </ligand>
</feature>
<dbReference type="InterPro" id="IPR002938">
    <property type="entry name" value="FAD-bd"/>
</dbReference>
<comment type="function">
    <text evidence="5">An FAD-requiring monooxygenase active on some tetracycline antibiotic derivatives, which leads to their inactivation. Hydroxylates carbon 11a of tetracycline and some analogs.</text>
</comment>
<dbReference type="eggNOG" id="COG0654">
    <property type="taxonomic scope" value="Bacteria"/>
</dbReference>
<evidence type="ECO:0000256" key="1">
    <source>
        <dbReference type="ARBA" id="ARBA00022630"/>
    </source>
</evidence>
<reference evidence="7 8" key="1">
    <citation type="journal article" date="2014" name="Gene">
        <title>A comparative genomic analysis of the alkalitolerant soil bacterium Bacillus lehensis G1.</title>
        <authorList>
            <person name="Noor Y.M."/>
            <person name="Samsulrizal N.H."/>
            <person name="Jema'on N.A."/>
            <person name="Low K.O."/>
            <person name="Ramli A.N."/>
            <person name="Alias N.I."/>
            <person name="Damis S.I."/>
            <person name="Fuzi S.F."/>
            <person name="Isa M.N."/>
            <person name="Murad A.M."/>
            <person name="Raih M.F."/>
            <person name="Bakar F.D."/>
            <person name="Najimudin N."/>
            <person name="Mahadi N.M."/>
            <person name="Illias R.M."/>
        </authorList>
    </citation>
    <scope>NUCLEOTIDE SEQUENCE [LARGE SCALE GENOMIC DNA]</scope>
    <source>
        <strain evidence="7 8">G1</strain>
    </source>
</reference>
<keyword evidence="3 5" id="KW-0560">Oxidoreductase</keyword>
<dbReference type="PRINTS" id="PR00420">
    <property type="entry name" value="RNGMNOXGNASE"/>
</dbReference>
<feature type="binding site" evidence="5">
    <location>
        <position position="43"/>
    </location>
    <ligand>
        <name>NADPH</name>
        <dbReference type="ChEBI" id="CHEBI:57783"/>
    </ligand>
</feature>
<dbReference type="Proteomes" id="UP000027142">
    <property type="component" value="Chromosome"/>
</dbReference>
<evidence type="ECO:0000313" key="7">
    <source>
        <dbReference type="EMBL" id="AIC92854.1"/>
    </source>
</evidence>
<dbReference type="EMBL" id="CP003923">
    <property type="protein sequence ID" value="AIC92854.1"/>
    <property type="molecule type" value="Genomic_DNA"/>
</dbReference>
<dbReference type="KEGG" id="ble:BleG1_0246"/>
<keyword evidence="1 5" id="KW-0285">Flavoprotein</keyword>
<keyword evidence="5" id="KW-0521">NADP</keyword>
<comment type="subunit">
    <text evidence="5">Monomer.</text>
</comment>
<dbReference type="EC" id="1.14.13.-" evidence="5"/>
<sequence>MTNPSYRIAIIGAGLGGLTLAKILQNAGYTPVLYEGEASRYVRPQGGTLDLETHTGQRALELAGLIDLFYEVCRFEGQSSKTVDKNGKVYHEDHDLLPTAEETSRPEIDRTELRDLLLDSLQADTIRWGHKCTGAVPIDDSRYELYFENGHTDVVDLVVGADGAFSRIRPLVSDEKAKYSGVSMVELNITNAEELFPELVAYNGPGTVYALSDHKTIIAQMNGDGRIRVYLGFKSDVSFLEALKLSHKEPEIAKQTLLNLFSDWSNDLKHYIICANGEITPRRIYMLPVAHKWENKKGVTLIGDAAHLMSPFAGAGANLAMLDGAELALSIIHTDNHERASREYEKRMFEYARKASSETKENMDLFFSEGAAAKLGALMNSFQE</sequence>
<keyword evidence="4 5" id="KW-0503">Monooxygenase</keyword>
<dbReference type="InterPro" id="IPR043683">
    <property type="entry name" value="TetX_monooxygenase"/>
</dbReference>
<dbReference type="GO" id="GO:0005737">
    <property type="term" value="C:cytoplasm"/>
    <property type="evidence" value="ECO:0007669"/>
    <property type="project" value="UniProtKB-SubCell"/>
</dbReference>
<comment type="domain">
    <text evidence="5">Consists of an N-terminal FAD-binding domain with a Rossman fold and a C-terminal substrate-binding domain.</text>
</comment>
<keyword evidence="8" id="KW-1185">Reference proteome</keyword>
<dbReference type="SUPFAM" id="SSF51905">
    <property type="entry name" value="FAD/NAD(P)-binding domain"/>
    <property type="match status" value="1"/>
</dbReference>
<dbReference type="Pfam" id="PF01494">
    <property type="entry name" value="FAD_binding_3"/>
    <property type="match status" value="1"/>
</dbReference>
<keyword evidence="2 5" id="KW-0274">FAD</keyword>
<dbReference type="OrthoDB" id="9766816at2"/>
<evidence type="ECO:0000256" key="4">
    <source>
        <dbReference type="ARBA" id="ARBA00023033"/>
    </source>
</evidence>
<comment type="subcellular location">
    <subcellularLocation>
        <location evidence="5">Cytoplasm</location>
    </subcellularLocation>
</comment>
<feature type="binding site" evidence="5">
    <location>
        <position position="110"/>
    </location>
    <ligand>
        <name>FAD</name>
        <dbReference type="ChEBI" id="CHEBI:57692"/>
    </ligand>
</feature>
<feature type="domain" description="FAD-binding" evidence="6">
    <location>
        <begin position="7"/>
        <end position="336"/>
    </location>
</feature>
<organism evidence="7 8">
    <name type="scientific">Shouchella lehensis G1</name>
    <dbReference type="NCBI Taxonomy" id="1246626"/>
    <lineage>
        <taxon>Bacteria</taxon>
        <taxon>Bacillati</taxon>
        <taxon>Bacillota</taxon>
        <taxon>Bacilli</taxon>
        <taxon>Bacillales</taxon>
        <taxon>Bacillaceae</taxon>
        <taxon>Shouchella</taxon>
    </lineage>
</organism>
<proteinExistence type="inferred from homology"/>
<dbReference type="Gene3D" id="3.50.50.60">
    <property type="entry name" value="FAD/NAD(P)-binding domain"/>
    <property type="match status" value="1"/>
</dbReference>
<evidence type="ECO:0000256" key="3">
    <source>
        <dbReference type="ARBA" id="ARBA00023002"/>
    </source>
</evidence>
<dbReference type="InterPro" id="IPR036188">
    <property type="entry name" value="FAD/NAD-bd_sf"/>
</dbReference>
<dbReference type="HOGENOM" id="CLU_009665_4_0_9"/>
<accession>A0A060LYH1</accession>